<evidence type="ECO:0000256" key="1">
    <source>
        <dbReference type="SAM" id="MobiDB-lite"/>
    </source>
</evidence>
<dbReference type="Proteomes" id="UP000027583">
    <property type="component" value="Unassembled WGS sequence"/>
</dbReference>
<sequence length="43" mass="4975">MEPSERLSRMAIVLQHAIRMEAQETFNQQEDAMPPQPRSYGLS</sequence>
<proteinExistence type="predicted"/>
<dbReference type="AlphaFoldDB" id="A0A060QM10"/>
<feature type="region of interest" description="Disordered" evidence="1">
    <location>
        <begin position="24"/>
        <end position="43"/>
    </location>
</feature>
<reference evidence="2 3" key="1">
    <citation type="journal article" date="2014" name="Genome Biol. Evol.">
        <title>Acetic acid bacteria genomes reveal functional traits for adaptation to life in insect guts.</title>
        <authorList>
            <person name="Chouaia B."/>
            <person name="Gaiarsa S."/>
            <person name="Crotti E."/>
            <person name="Comandatore F."/>
            <person name="Degli Esposti M."/>
            <person name="Ricci I."/>
            <person name="Alma A."/>
            <person name="Favia G."/>
            <person name="Bandi C."/>
            <person name="Daffonchio D."/>
        </authorList>
    </citation>
    <scope>NUCLEOTIDE SEQUENCE [LARGE SCALE GENOMIC DNA]</scope>
    <source>
        <strain evidence="2 3">SF2.1</strain>
    </source>
</reference>
<organism evidence="2 3">
    <name type="scientific">Asaia bogorensis</name>
    <dbReference type="NCBI Taxonomy" id="91915"/>
    <lineage>
        <taxon>Bacteria</taxon>
        <taxon>Pseudomonadati</taxon>
        <taxon>Pseudomonadota</taxon>
        <taxon>Alphaproteobacteria</taxon>
        <taxon>Acetobacterales</taxon>
        <taxon>Acetobacteraceae</taxon>
        <taxon>Asaia</taxon>
    </lineage>
</organism>
<reference evidence="2 3" key="2">
    <citation type="journal article" date="2014" name="PLoS ONE">
        <title>Evolution of mitochondria reconstructed from the energy metabolism of living bacteria.</title>
        <authorList>
            <person name="Degli Esposti M."/>
            <person name="Chouaia B."/>
            <person name="Comandatore F."/>
            <person name="Crotti E."/>
            <person name="Sassera D."/>
            <person name="Lievens P.M."/>
            <person name="Daffonchio D."/>
            <person name="Bandi C."/>
        </authorList>
    </citation>
    <scope>NUCLEOTIDE SEQUENCE [LARGE SCALE GENOMIC DNA]</scope>
    <source>
        <strain evidence="2 3">SF2.1</strain>
    </source>
</reference>
<comment type="caution">
    <text evidence="2">The sequence shown here is derived from an EMBL/GenBank/DDBJ whole genome shotgun (WGS) entry which is preliminary data.</text>
</comment>
<evidence type="ECO:0000313" key="2">
    <source>
        <dbReference type="EMBL" id="CDG41206.1"/>
    </source>
</evidence>
<name>A0A060QM10_9PROT</name>
<gene>
    <name evidence="2" type="ORF">ASAP_3161</name>
</gene>
<dbReference type="EMBL" id="CBLX010000027">
    <property type="protein sequence ID" value="CDG41206.1"/>
    <property type="molecule type" value="Genomic_DNA"/>
</dbReference>
<protein>
    <submittedName>
        <fullName evidence="2">Uncharacterized protein</fullName>
    </submittedName>
</protein>
<evidence type="ECO:0000313" key="3">
    <source>
        <dbReference type="Proteomes" id="UP000027583"/>
    </source>
</evidence>
<accession>A0A060QM10</accession>